<name>A0A3D2X8I6_9FIRM</name>
<dbReference type="PROSITE" id="PS50126">
    <property type="entry name" value="S1"/>
    <property type="match status" value="3"/>
</dbReference>
<keyword evidence="3" id="KW-0687">Ribonucleoprotein</keyword>
<protein>
    <recommendedName>
        <fullName evidence="5">S1 motif domain-containing protein</fullName>
    </recommendedName>
</protein>
<dbReference type="InterPro" id="IPR012340">
    <property type="entry name" value="NA-bd_OB-fold"/>
</dbReference>
<proteinExistence type="inferred from homology"/>
<accession>A0A3D2X8I6</accession>
<dbReference type="GO" id="GO:0003735">
    <property type="term" value="F:structural constituent of ribosome"/>
    <property type="evidence" value="ECO:0007669"/>
    <property type="project" value="TreeGrafter"/>
</dbReference>
<keyword evidence="2" id="KW-0689">Ribosomal protein</keyword>
<evidence type="ECO:0000256" key="2">
    <source>
        <dbReference type="ARBA" id="ARBA00022980"/>
    </source>
</evidence>
<gene>
    <name evidence="6" type="ORF">DHW61_12595</name>
</gene>
<evidence type="ECO:0000256" key="1">
    <source>
        <dbReference type="ARBA" id="ARBA00006767"/>
    </source>
</evidence>
<dbReference type="InterPro" id="IPR035104">
    <property type="entry name" value="Ribosomal_protein_S1-like"/>
</dbReference>
<dbReference type="GO" id="GO:0006412">
    <property type="term" value="P:translation"/>
    <property type="evidence" value="ECO:0007669"/>
    <property type="project" value="TreeGrafter"/>
</dbReference>
<comment type="caution">
    <text evidence="6">The sequence shown here is derived from an EMBL/GenBank/DDBJ whole genome shotgun (WGS) entry which is preliminary data.</text>
</comment>
<feature type="domain" description="S1 motif" evidence="5">
    <location>
        <begin position="198"/>
        <end position="265"/>
    </location>
</feature>
<evidence type="ECO:0000313" key="7">
    <source>
        <dbReference type="Proteomes" id="UP000262969"/>
    </source>
</evidence>
<dbReference type="SMART" id="SM00316">
    <property type="entry name" value="S1"/>
    <property type="match status" value="3"/>
</dbReference>
<dbReference type="SUPFAM" id="SSF50249">
    <property type="entry name" value="Nucleic acid-binding proteins"/>
    <property type="match status" value="3"/>
</dbReference>
<comment type="function">
    <text evidence="4">Binds mRNA; thus facilitating recognition of the initiation point. It is needed to translate mRNA with a short Shine-Dalgarno (SD) purine-rich sequence.</text>
</comment>
<organism evidence="6 7">
    <name type="scientific">Lachnoclostridium phytofermentans</name>
    <dbReference type="NCBI Taxonomy" id="66219"/>
    <lineage>
        <taxon>Bacteria</taxon>
        <taxon>Bacillati</taxon>
        <taxon>Bacillota</taxon>
        <taxon>Clostridia</taxon>
        <taxon>Lachnospirales</taxon>
        <taxon>Lachnospiraceae</taxon>
    </lineage>
</organism>
<dbReference type="PRINTS" id="PR00681">
    <property type="entry name" value="RIBOSOMALS1"/>
</dbReference>
<evidence type="ECO:0000259" key="5">
    <source>
        <dbReference type="PROSITE" id="PS50126"/>
    </source>
</evidence>
<dbReference type="CDD" id="cd04465">
    <property type="entry name" value="S1_RPS1_repeat_ec2_hs2"/>
    <property type="match status" value="1"/>
</dbReference>
<dbReference type="Proteomes" id="UP000262969">
    <property type="component" value="Unassembled WGS sequence"/>
</dbReference>
<reference evidence="6 7" key="1">
    <citation type="journal article" date="2018" name="Nat. Biotechnol.">
        <title>A standardized bacterial taxonomy based on genome phylogeny substantially revises the tree of life.</title>
        <authorList>
            <person name="Parks D.H."/>
            <person name="Chuvochina M."/>
            <person name="Waite D.W."/>
            <person name="Rinke C."/>
            <person name="Skarshewski A."/>
            <person name="Chaumeil P.A."/>
            <person name="Hugenholtz P."/>
        </authorList>
    </citation>
    <scope>NUCLEOTIDE SEQUENCE [LARGE SCALE GENOMIC DNA]</scope>
    <source>
        <strain evidence="6">UBA11728</strain>
    </source>
</reference>
<dbReference type="CDD" id="cd05692">
    <property type="entry name" value="S1_RPS1_repeat_hs4"/>
    <property type="match status" value="1"/>
</dbReference>
<comment type="similarity">
    <text evidence="1">Belongs to the bacterial ribosomal protein bS1 family.</text>
</comment>
<dbReference type="PANTHER" id="PTHR10724:SF7">
    <property type="entry name" value="SMALL RIBOSOMAL SUBUNIT PROTEIN BS1C"/>
    <property type="match status" value="1"/>
</dbReference>
<evidence type="ECO:0000256" key="4">
    <source>
        <dbReference type="ARBA" id="ARBA00025604"/>
    </source>
</evidence>
<evidence type="ECO:0000313" key="6">
    <source>
        <dbReference type="EMBL" id="HCL03224.1"/>
    </source>
</evidence>
<evidence type="ECO:0000256" key="3">
    <source>
        <dbReference type="ARBA" id="ARBA00023274"/>
    </source>
</evidence>
<feature type="domain" description="S1 motif" evidence="5">
    <location>
        <begin position="110"/>
        <end position="177"/>
    </location>
</feature>
<dbReference type="PANTHER" id="PTHR10724">
    <property type="entry name" value="30S RIBOSOMAL PROTEIN S1"/>
    <property type="match status" value="1"/>
</dbReference>
<dbReference type="CDD" id="cd05687">
    <property type="entry name" value="S1_RPS1_repeat_ec1_hs1"/>
    <property type="match status" value="1"/>
</dbReference>
<dbReference type="InterPro" id="IPR050437">
    <property type="entry name" value="Ribos_protein_bS1-like"/>
</dbReference>
<dbReference type="Gene3D" id="2.40.50.140">
    <property type="entry name" value="Nucleic acid-binding proteins"/>
    <property type="match status" value="3"/>
</dbReference>
<dbReference type="GO" id="GO:0003729">
    <property type="term" value="F:mRNA binding"/>
    <property type="evidence" value="ECO:0007669"/>
    <property type="project" value="TreeGrafter"/>
</dbReference>
<dbReference type="InterPro" id="IPR003029">
    <property type="entry name" value="S1_domain"/>
</dbReference>
<dbReference type="FunFam" id="2.40.50.140:FF:000103">
    <property type="entry name" value="protein RRP5 homolog"/>
    <property type="match status" value="1"/>
</dbReference>
<dbReference type="EMBL" id="DPVV01000426">
    <property type="protein sequence ID" value="HCL03224.1"/>
    <property type="molecule type" value="Genomic_DNA"/>
</dbReference>
<dbReference type="AlphaFoldDB" id="A0A3D2X8I6"/>
<feature type="domain" description="S1 motif" evidence="5">
    <location>
        <begin position="25"/>
        <end position="93"/>
    </location>
</feature>
<sequence length="303" mass="32960">MDETNLTMDDFKTELEHSLKRLTEGDLVKGTIIGISDTEVTVDLSYSSEGIIKLEELSNDPRFSIKADVTIGEEITAMILSEDKEGNLLLSKKKADDILSWEKLKTMMTERTVSTVKVSNAVNSGVVTYLEGIRAFIPASMLSLSYVEDVSTFVGKELKVIVVTADKEANKLVLSAKEVLREEEAKEKSHKISQVQKGIVTTGIVDKLMPFGAFVTIGEGLSGLVHISQICGKRIKSPAEVLKEGQEVNVKVLDVKDGKISLSIKAVSDVEEVLDDAADAPAEYSTGEQATTGLGDLLKNFKF</sequence>
<dbReference type="Pfam" id="PF00575">
    <property type="entry name" value="S1"/>
    <property type="match status" value="3"/>
</dbReference>
<dbReference type="GO" id="GO:0022627">
    <property type="term" value="C:cytosolic small ribosomal subunit"/>
    <property type="evidence" value="ECO:0007669"/>
    <property type="project" value="TreeGrafter"/>
</dbReference>